<feature type="transmembrane region" description="Helical" evidence="2">
    <location>
        <begin position="34"/>
        <end position="63"/>
    </location>
</feature>
<organism evidence="3 4">
    <name type="scientific">Cyanobium gracile UHCC 0281</name>
    <dbReference type="NCBI Taxonomy" id="3110309"/>
    <lineage>
        <taxon>Bacteria</taxon>
        <taxon>Bacillati</taxon>
        <taxon>Cyanobacteriota</taxon>
        <taxon>Cyanophyceae</taxon>
        <taxon>Synechococcales</taxon>
        <taxon>Prochlorococcaceae</taxon>
        <taxon>Cyanobium</taxon>
    </lineage>
</organism>
<feature type="region of interest" description="Disordered" evidence="1">
    <location>
        <begin position="73"/>
        <end position="97"/>
    </location>
</feature>
<dbReference type="EMBL" id="JAYGHY010000017">
    <property type="protein sequence ID" value="MEA5442389.1"/>
    <property type="molecule type" value="Genomic_DNA"/>
</dbReference>
<evidence type="ECO:0000256" key="2">
    <source>
        <dbReference type="SAM" id="Phobius"/>
    </source>
</evidence>
<gene>
    <name evidence="3" type="ORF">VB739_07480</name>
</gene>
<dbReference type="Proteomes" id="UP001302329">
    <property type="component" value="Unassembled WGS sequence"/>
</dbReference>
<sequence length="97" mass="10518">MPWWLDLVLLALAVYLWIKGGNTPDDVWSVFQKFLSVVAVLVVLLGGRQILLEVLALALTFWLPNAARFDGGPISSADAPPRGSSSRMAPSGLRATR</sequence>
<keyword evidence="4" id="KW-1185">Reference proteome</keyword>
<keyword evidence="2" id="KW-1133">Transmembrane helix</keyword>
<comment type="caution">
    <text evidence="3">The sequence shown here is derived from an EMBL/GenBank/DDBJ whole genome shotgun (WGS) entry which is preliminary data.</text>
</comment>
<dbReference type="RefSeq" id="WP_323356462.1">
    <property type="nucleotide sequence ID" value="NZ_JAYGHY010000017.1"/>
</dbReference>
<evidence type="ECO:0000313" key="4">
    <source>
        <dbReference type="Proteomes" id="UP001302329"/>
    </source>
</evidence>
<evidence type="ECO:0000256" key="1">
    <source>
        <dbReference type="SAM" id="MobiDB-lite"/>
    </source>
</evidence>
<proteinExistence type="predicted"/>
<protein>
    <submittedName>
        <fullName evidence="3">Uncharacterized protein</fullName>
    </submittedName>
</protein>
<evidence type="ECO:0000313" key="3">
    <source>
        <dbReference type="EMBL" id="MEA5442389.1"/>
    </source>
</evidence>
<keyword evidence="2" id="KW-0812">Transmembrane</keyword>
<accession>A0ABU5SV37</accession>
<reference evidence="3 4" key="1">
    <citation type="submission" date="2023-12" db="EMBL/GenBank/DDBJ databases">
        <title>Baltic Sea Cyanobacteria.</title>
        <authorList>
            <person name="Delbaje E."/>
            <person name="Fewer D.P."/>
            <person name="Shishido T.K."/>
        </authorList>
    </citation>
    <scope>NUCLEOTIDE SEQUENCE [LARGE SCALE GENOMIC DNA]</scope>
    <source>
        <strain evidence="3 4">UHCC 0281</strain>
    </source>
</reference>
<name>A0ABU5SV37_9CYAN</name>
<keyword evidence="2" id="KW-0472">Membrane</keyword>